<evidence type="ECO:0000313" key="6">
    <source>
        <dbReference type="RefSeq" id="XP_019097718.1"/>
    </source>
</evidence>
<evidence type="ECO:0000256" key="3">
    <source>
        <dbReference type="ARBA" id="ARBA00022958"/>
    </source>
</evidence>
<keyword evidence="5" id="KW-1185">Reference proteome</keyword>
<dbReference type="PANTHER" id="PTHR32468:SF96">
    <property type="entry name" value="CATION_H(+) ANTIPORTER 26-RELATED"/>
    <property type="match status" value="1"/>
</dbReference>
<reference evidence="5" key="1">
    <citation type="journal article" date="2014" name="Nat. Commun.">
        <title>The emerging biofuel crop Camelina sativa retains a highly undifferentiated hexaploid genome structure.</title>
        <authorList>
            <person name="Kagale S."/>
            <person name="Koh C."/>
            <person name="Nixon J."/>
            <person name="Bollina V."/>
            <person name="Clarke W.E."/>
            <person name="Tuteja R."/>
            <person name="Spillane C."/>
            <person name="Robinson S.J."/>
            <person name="Links M.G."/>
            <person name="Clarke C."/>
            <person name="Higgins E.E."/>
            <person name="Huebert T."/>
            <person name="Sharpe A.G."/>
            <person name="Parkin I.A."/>
        </authorList>
    </citation>
    <scope>NUCLEOTIDE SEQUENCE [LARGE SCALE GENOMIC DNA]</scope>
    <source>
        <strain evidence="5">cv. DH55</strain>
    </source>
</reference>
<proteinExistence type="predicted"/>
<reference evidence="6" key="2">
    <citation type="submission" date="2025-08" db="UniProtKB">
        <authorList>
            <consortium name="RefSeq"/>
        </authorList>
    </citation>
    <scope>IDENTIFICATION</scope>
    <source>
        <tissue evidence="6">Leaf</tissue>
    </source>
</reference>
<name>A0ABM1RFD0_CAMSA</name>
<gene>
    <name evidence="6" type="primary">LOC109131330</name>
</gene>
<dbReference type="PANTHER" id="PTHR32468">
    <property type="entry name" value="CATION/H + ANTIPORTER"/>
    <property type="match status" value="1"/>
</dbReference>
<evidence type="ECO:0000256" key="1">
    <source>
        <dbReference type="ARBA" id="ARBA00022448"/>
    </source>
</evidence>
<accession>A0ABM1RFD0</accession>
<dbReference type="RefSeq" id="XP_019097718.1">
    <property type="nucleotide sequence ID" value="XM_019242173.1"/>
</dbReference>
<keyword evidence="1" id="KW-0813">Transport</keyword>
<keyword evidence="3" id="KW-0630">Potassium</keyword>
<evidence type="ECO:0000256" key="2">
    <source>
        <dbReference type="ARBA" id="ARBA00022538"/>
    </source>
</evidence>
<dbReference type="GeneID" id="109131330"/>
<sequence>MLTYATRLASHPSVELHVFRLVDQNGVSPLRDMVERKHDMRVINVFRKENSEKNIVFREIRIEEAVDLLGLLRKEGDDFDLMMVGIRHEENLLMLEGLSEWSDMKELGEVGDLLVSKDLELSVSVLAVQQ</sequence>
<keyword evidence="4" id="KW-0406">Ion transport</keyword>
<dbReference type="InterPro" id="IPR050794">
    <property type="entry name" value="CPA2_transporter"/>
</dbReference>
<organism evidence="5 6">
    <name type="scientific">Camelina sativa</name>
    <name type="common">False flax</name>
    <name type="synonym">Myagrum sativum</name>
    <dbReference type="NCBI Taxonomy" id="90675"/>
    <lineage>
        <taxon>Eukaryota</taxon>
        <taxon>Viridiplantae</taxon>
        <taxon>Streptophyta</taxon>
        <taxon>Embryophyta</taxon>
        <taxon>Tracheophyta</taxon>
        <taxon>Spermatophyta</taxon>
        <taxon>Magnoliopsida</taxon>
        <taxon>eudicotyledons</taxon>
        <taxon>Gunneridae</taxon>
        <taxon>Pentapetalae</taxon>
        <taxon>rosids</taxon>
        <taxon>malvids</taxon>
        <taxon>Brassicales</taxon>
        <taxon>Brassicaceae</taxon>
        <taxon>Camelineae</taxon>
        <taxon>Camelina</taxon>
    </lineage>
</organism>
<evidence type="ECO:0000313" key="5">
    <source>
        <dbReference type="Proteomes" id="UP000694864"/>
    </source>
</evidence>
<protein>
    <submittedName>
        <fullName evidence="6">Cation/H(+) antiporter 27-like</fullName>
    </submittedName>
</protein>
<dbReference type="Proteomes" id="UP000694864">
    <property type="component" value="Chromosome 20"/>
</dbReference>
<evidence type="ECO:0000256" key="4">
    <source>
        <dbReference type="ARBA" id="ARBA00023065"/>
    </source>
</evidence>
<keyword evidence="2" id="KW-0633">Potassium transport</keyword>